<feature type="compositionally biased region" description="Pro residues" evidence="1">
    <location>
        <begin position="1"/>
        <end position="14"/>
    </location>
</feature>
<keyword evidence="3" id="KW-1185">Reference proteome</keyword>
<sequence>MPTYRPPTLPPSLPARPSTSNKLHIKRVATPTSDLLDLGDDLSLPSFSSVELFDPLFTSSEEAKKELEDTFSNISSDDVLDEDVTEEITQPTAVALSLSQPSTPESQDPPQRPFKPRSLSTTSHKQLRRLTYLYVIVMYERNG</sequence>
<name>A0A7J7KP00_BUGNE</name>
<reference evidence="2" key="1">
    <citation type="submission" date="2020-06" db="EMBL/GenBank/DDBJ databases">
        <title>Draft genome of Bugula neritina, a colonial animal packing powerful symbionts and potential medicines.</title>
        <authorList>
            <person name="Rayko M."/>
        </authorList>
    </citation>
    <scope>NUCLEOTIDE SEQUENCE [LARGE SCALE GENOMIC DNA]</scope>
    <source>
        <strain evidence="2">Kwan_BN1</strain>
    </source>
</reference>
<comment type="caution">
    <text evidence="2">The sequence shown here is derived from an EMBL/GenBank/DDBJ whole genome shotgun (WGS) entry which is preliminary data.</text>
</comment>
<proteinExistence type="predicted"/>
<accession>A0A7J7KP00</accession>
<evidence type="ECO:0000256" key="1">
    <source>
        <dbReference type="SAM" id="MobiDB-lite"/>
    </source>
</evidence>
<protein>
    <submittedName>
        <fullName evidence="2">Uncharacterized protein</fullName>
    </submittedName>
</protein>
<feature type="compositionally biased region" description="Polar residues" evidence="1">
    <location>
        <begin position="94"/>
        <end position="109"/>
    </location>
</feature>
<evidence type="ECO:0000313" key="3">
    <source>
        <dbReference type="Proteomes" id="UP000593567"/>
    </source>
</evidence>
<dbReference type="AlphaFoldDB" id="A0A7J7KP00"/>
<dbReference type="Proteomes" id="UP000593567">
    <property type="component" value="Unassembled WGS sequence"/>
</dbReference>
<feature type="region of interest" description="Disordered" evidence="1">
    <location>
        <begin position="94"/>
        <end position="123"/>
    </location>
</feature>
<gene>
    <name evidence="2" type="ORF">EB796_001753</name>
</gene>
<feature type="region of interest" description="Disordered" evidence="1">
    <location>
        <begin position="1"/>
        <end position="25"/>
    </location>
</feature>
<organism evidence="2 3">
    <name type="scientific">Bugula neritina</name>
    <name type="common">Brown bryozoan</name>
    <name type="synonym">Sertularia neritina</name>
    <dbReference type="NCBI Taxonomy" id="10212"/>
    <lineage>
        <taxon>Eukaryota</taxon>
        <taxon>Metazoa</taxon>
        <taxon>Spiralia</taxon>
        <taxon>Lophotrochozoa</taxon>
        <taxon>Bryozoa</taxon>
        <taxon>Gymnolaemata</taxon>
        <taxon>Cheilostomatida</taxon>
        <taxon>Flustrina</taxon>
        <taxon>Buguloidea</taxon>
        <taxon>Bugulidae</taxon>
        <taxon>Bugula</taxon>
    </lineage>
</organism>
<dbReference type="EMBL" id="VXIV02000200">
    <property type="protein sequence ID" value="KAF6039901.1"/>
    <property type="molecule type" value="Genomic_DNA"/>
</dbReference>
<evidence type="ECO:0000313" key="2">
    <source>
        <dbReference type="EMBL" id="KAF6039901.1"/>
    </source>
</evidence>